<keyword evidence="3" id="KW-1185">Reference proteome</keyword>
<evidence type="ECO:0000313" key="2">
    <source>
        <dbReference type="EMBL" id="TWD99433.1"/>
    </source>
</evidence>
<feature type="compositionally biased region" description="Basic and acidic residues" evidence="1">
    <location>
        <begin position="32"/>
        <end position="46"/>
    </location>
</feature>
<sequence>MAKNYAEPQNMEEAGMKTEDALYKNEQTTRNNECDIKQKYGHRDDELPLMDGQSSQQGKQQRQEQYAQNGQSGETKTWQNDDRYQNGQEGNGQVSQSGQRDRGEPSQQLSGYNIAKSDGRDLQQEGNEELRKKNGDSHPEKQVDEFYQRYGQEDPLDKQI</sequence>
<protein>
    <submittedName>
        <fullName evidence="2">Uncharacterized protein</fullName>
    </submittedName>
</protein>
<feature type="compositionally biased region" description="Basic and acidic residues" evidence="1">
    <location>
        <begin position="14"/>
        <end position="23"/>
    </location>
</feature>
<feature type="compositionally biased region" description="Basic and acidic residues" evidence="1">
    <location>
        <begin position="117"/>
        <end position="160"/>
    </location>
</feature>
<name>A0A561D7K7_9BACI</name>
<feature type="compositionally biased region" description="Low complexity" evidence="1">
    <location>
        <begin position="53"/>
        <end position="68"/>
    </location>
</feature>
<reference evidence="2 3" key="1">
    <citation type="submission" date="2019-06" db="EMBL/GenBank/DDBJ databases">
        <title>Sorghum-associated microbial communities from plants grown in Nebraska, USA.</title>
        <authorList>
            <person name="Schachtman D."/>
        </authorList>
    </citation>
    <scope>NUCLEOTIDE SEQUENCE [LARGE SCALE GENOMIC DNA]</scope>
    <source>
        <strain evidence="2 3">2482</strain>
    </source>
</reference>
<dbReference type="Proteomes" id="UP000319671">
    <property type="component" value="Unassembled WGS sequence"/>
</dbReference>
<gene>
    <name evidence="2" type="ORF">FB550_10768</name>
</gene>
<comment type="caution">
    <text evidence="2">The sequence shown here is derived from an EMBL/GenBank/DDBJ whole genome shotgun (WGS) entry which is preliminary data.</text>
</comment>
<proteinExistence type="predicted"/>
<organism evidence="2 3">
    <name type="scientific">Neobacillus bataviensis</name>
    <dbReference type="NCBI Taxonomy" id="220685"/>
    <lineage>
        <taxon>Bacteria</taxon>
        <taxon>Bacillati</taxon>
        <taxon>Bacillota</taxon>
        <taxon>Bacilli</taxon>
        <taxon>Bacillales</taxon>
        <taxon>Bacillaceae</taxon>
        <taxon>Neobacillus</taxon>
    </lineage>
</organism>
<feature type="compositionally biased region" description="Polar residues" evidence="1">
    <location>
        <begin position="85"/>
        <end position="98"/>
    </location>
</feature>
<feature type="compositionally biased region" description="Polar residues" evidence="1">
    <location>
        <begin position="69"/>
        <end position="78"/>
    </location>
</feature>
<evidence type="ECO:0000313" key="3">
    <source>
        <dbReference type="Proteomes" id="UP000319671"/>
    </source>
</evidence>
<feature type="region of interest" description="Disordered" evidence="1">
    <location>
        <begin position="1"/>
        <end position="160"/>
    </location>
</feature>
<evidence type="ECO:0000256" key="1">
    <source>
        <dbReference type="SAM" id="MobiDB-lite"/>
    </source>
</evidence>
<accession>A0A561D7K7</accession>
<dbReference type="AlphaFoldDB" id="A0A561D7K7"/>
<dbReference type="RefSeq" id="WP_144565998.1">
    <property type="nucleotide sequence ID" value="NZ_VIVN01000007.1"/>
</dbReference>
<dbReference type="EMBL" id="VIVN01000007">
    <property type="protein sequence ID" value="TWD99433.1"/>
    <property type="molecule type" value="Genomic_DNA"/>
</dbReference>